<reference evidence="2" key="1">
    <citation type="submission" date="2020-08" db="EMBL/GenBank/DDBJ databases">
        <title>Genome sequencing and assembly of the red palm weevil Rhynchophorus ferrugineus.</title>
        <authorList>
            <person name="Dias G.B."/>
            <person name="Bergman C.M."/>
            <person name="Manee M."/>
        </authorList>
    </citation>
    <scope>NUCLEOTIDE SEQUENCE</scope>
    <source>
        <strain evidence="2">AA-2017</strain>
        <tissue evidence="2">Whole larva</tissue>
    </source>
</reference>
<dbReference type="PANTHER" id="PTHR12333:SF0">
    <property type="entry name" value="COMM DOMAIN-CONTAINING PROTEIN 10"/>
    <property type="match status" value="1"/>
</dbReference>
<organism evidence="2 3">
    <name type="scientific">Rhynchophorus ferrugineus</name>
    <name type="common">Red palm weevil</name>
    <name type="synonym">Curculio ferrugineus</name>
    <dbReference type="NCBI Taxonomy" id="354439"/>
    <lineage>
        <taxon>Eukaryota</taxon>
        <taxon>Metazoa</taxon>
        <taxon>Ecdysozoa</taxon>
        <taxon>Arthropoda</taxon>
        <taxon>Hexapoda</taxon>
        <taxon>Insecta</taxon>
        <taxon>Pterygota</taxon>
        <taxon>Neoptera</taxon>
        <taxon>Endopterygota</taxon>
        <taxon>Coleoptera</taxon>
        <taxon>Polyphaga</taxon>
        <taxon>Cucujiformia</taxon>
        <taxon>Curculionidae</taxon>
        <taxon>Dryophthorinae</taxon>
        <taxon>Rhynchophorus</taxon>
    </lineage>
</organism>
<evidence type="ECO:0000313" key="2">
    <source>
        <dbReference type="EMBL" id="KAF7265763.1"/>
    </source>
</evidence>
<dbReference type="PANTHER" id="PTHR12333">
    <property type="entry name" value="COMM DOMAIN CONTAINING PROTEIN 10"/>
    <property type="match status" value="1"/>
</dbReference>
<dbReference type="Proteomes" id="UP000625711">
    <property type="component" value="Unassembled WGS sequence"/>
</dbReference>
<gene>
    <name evidence="2" type="ORF">GWI33_020843</name>
</gene>
<comment type="caution">
    <text evidence="2">The sequence shown here is derived from an EMBL/GenBank/DDBJ whole genome shotgun (WGS) entry which is preliminary data.</text>
</comment>
<name>A0A834HQ47_RHYFE</name>
<dbReference type="Pfam" id="PF21672">
    <property type="entry name" value="COMM_HN"/>
    <property type="match status" value="1"/>
</dbReference>
<sequence length="199" mass="23115">MVSNLPWITLNQRLQQGISLINNINNKRFELLLPHILNSESADIFSDEELKKLQETLKLNEMELQLMLQSISYLFKHSNKVILKPTDLQMQLIQHLGIDETKAEIFVKHWSNEVKKDMGGLENRYNFSNIAWQVNVQTACDISNQQAIPNARIQLNLSKANEGTDEKVIMEMGEEDLHQLYNTLEVIQLKLDNMLKQKK</sequence>
<dbReference type="InterPro" id="IPR017920">
    <property type="entry name" value="COMM"/>
</dbReference>
<feature type="domain" description="COMM" evidence="1">
    <location>
        <begin position="126"/>
        <end position="195"/>
    </location>
</feature>
<dbReference type="InterPro" id="IPR037361">
    <property type="entry name" value="COMMD10"/>
</dbReference>
<keyword evidence="3" id="KW-1185">Reference proteome</keyword>
<dbReference type="OrthoDB" id="77522at2759"/>
<dbReference type="PROSITE" id="PS51269">
    <property type="entry name" value="COMM"/>
    <property type="match status" value="1"/>
</dbReference>
<proteinExistence type="predicted"/>
<accession>A0A834HQ47</accession>
<dbReference type="AlphaFoldDB" id="A0A834HQ47"/>
<dbReference type="EMBL" id="JAACXV010014584">
    <property type="protein sequence ID" value="KAF7265763.1"/>
    <property type="molecule type" value="Genomic_DNA"/>
</dbReference>
<dbReference type="Pfam" id="PF07258">
    <property type="entry name" value="COMM_domain"/>
    <property type="match status" value="1"/>
</dbReference>
<evidence type="ECO:0000313" key="3">
    <source>
        <dbReference type="Proteomes" id="UP000625711"/>
    </source>
</evidence>
<protein>
    <recommendedName>
        <fullName evidence="1">COMM domain-containing protein</fullName>
    </recommendedName>
</protein>
<evidence type="ECO:0000259" key="1">
    <source>
        <dbReference type="PROSITE" id="PS51269"/>
    </source>
</evidence>